<protein>
    <recommendedName>
        <fullName evidence="4">Transmembrane protein</fullName>
    </recommendedName>
</protein>
<keyword evidence="1" id="KW-0812">Transmembrane</keyword>
<dbReference type="Proteomes" id="UP000701702">
    <property type="component" value="Unassembled WGS sequence"/>
</dbReference>
<proteinExistence type="predicted"/>
<name>A0ABM8WQM2_9BURK</name>
<evidence type="ECO:0008006" key="4">
    <source>
        <dbReference type="Google" id="ProtNLM"/>
    </source>
</evidence>
<evidence type="ECO:0000313" key="3">
    <source>
        <dbReference type="Proteomes" id="UP000701702"/>
    </source>
</evidence>
<comment type="caution">
    <text evidence="2">The sequence shown here is derived from an EMBL/GenBank/DDBJ whole genome shotgun (WGS) entry which is preliminary data.</text>
</comment>
<gene>
    <name evidence="2" type="ORF">LMG23994_01648</name>
</gene>
<evidence type="ECO:0000256" key="1">
    <source>
        <dbReference type="SAM" id="Phobius"/>
    </source>
</evidence>
<reference evidence="2 3" key="1">
    <citation type="submission" date="2021-08" db="EMBL/GenBank/DDBJ databases">
        <authorList>
            <person name="Peeters C."/>
        </authorList>
    </citation>
    <scope>NUCLEOTIDE SEQUENCE [LARGE SCALE GENOMIC DNA]</scope>
    <source>
        <strain evidence="2 3">LMG 23994</strain>
    </source>
</reference>
<dbReference type="RefSeq" id="WP_224001217.1">
    <property type="nucleotide sequence ID" value="NZ_CAJZAF010000007.1"/>
</dbReference>
<keyword evidence="3" id="KW-1185">Reference proteome</keyword>
<dbReference type="EMBL" id="CAJZAF010000007">
    <property type="protein sequence ID" value="CAG9169757.1"/>
    <property type="molecule type" value="Genomic_DNA"/>
</dbReference>
<feature type="transmembrane region" description="Helical" evidence="1">
    <location>
        <begin position="26"/>
        <end position="44"/>
    </location>
</feature>
<keyword evidence="1" id="KW-0472">Membrane</keyword>
<evidence type="ECO:0000313" key="2">
    <source>
        <dbReference type="EMBL" id="CAG9169757.1"/>
    </source>
</evidence>
<keyword evidence="1" id="KW-1133">Transmembrane helix</keyword>
<accession>A0ABM8WQM2</accession>
<sequence>MNTTILSTASGLRSDFVRLVRAHPRVLAAVAAVAAVLTVAGVALDWSATLSPADAALVRTFVIRTNSAAVRERYNNAVSDGRLSVDDVERVIEVSKREQPGYGLVSRDAGEKPDGSQ</sequence>
<organism evidence="2 3">
    <name type="scientific">Cupriavidus pinatubonensis</name>
    <dbReference type="NCBI Taxonomy" id="248026"/>
    <lineage>
        <taxon>Bacteria</taxon>
        <taxon>Pseudomonadati</taxon>
        <taxon>Pseudomonadota</taxon>
        <taxon>Betaproteobacteria</taxon>
        <taxon>Burkholderiales</taxon>
        <taxon>Burkholderiaceae</taxon>
        <taxon>Cupriavidus</taxon>
    </lineage>
</organism>